<reference evidence="1 2" key="1">
    <citation type="submission" date="2024-02" db="EMBL/GenBank/DDBJ databases">
        <authorList>
            <person name="Vignale AGUSTIN F."/>
            <person name="Sosa J E."/>
            <person name="Modenutti C."/>
        </authorList>
    </citation>
    <scope>NUCLEOTIDE SEQUENCE [LARGE SCALE GENOMIC DNA]</scope>
</reference>
<gene>
    <name evidence="1" type="ORF">ILEXP_LOCUS1401</name>
</gene>
<sequence length="399" mass="44853">MASLSSPFWVTDSKHVNPLSMERRQPPQRLKDFLTEDSIPSSTFRRTPCGSTIKTLLNVDLNTNYVDEAPSKLLRSRSKAAATTISAIHKASGIVIKAVKFLPFTSPSILHTSISRRLTKRNPQDNNNVPEIGVSVTVKDILRWRSFRDLVEEGPPPLDFSSSPLHCTTATTTTGSSSTTATTSKSSSWCDSDFAEYLQSWHGVSDEFSGEDNGEVGKEFLPDGGAGDSCGVATRGTAVDYKIDQPLDKKEQHSPVSVLDSPFQEDEELCSSFHQSLANMERRTCMLMQMIEDFESAAKLEPVDIEKQFSNEANSGFEDNDEEEEQQQQRNDVATVMCEEYEGYFEWEVESKREAYIKDMERGVKWNKFEEEQEELILKMESEVLSNLVDDLLVDLFYG</sequence>
<comment type="caution">
    <text evidence="1">The sequence shown here is derived from an EMBL/GenBank/DDBJ whole genome shotgun (WGS) entry which is preliminary data.</text>
</comment>
<protein>
    <recommendedName>
        <fullName evidence="3">DUF4378 domain-containing protein</fullName>
    </recommendedName>
</protein>
<keyword evidence="2" id="KW-1185">Reference proteome</keyword>
<evidence type="ECO:0000313" key="1">
    <source>
        <dbReference type="EMBL" id="CAK9134472.1"/>
    </source>
</evidence>
<dbReference type="EMBL" id="CAUOFW020000447">
    <property type="protein sequence ID" value="CAK9134472.1"/>
    <property type="molecule type" value="Genomic_DNA"/>
</dbReference>
<dbReference type="PANTHER" id="PTHR33623">
    <property type="entry name" value="OS04G0572500 PROTEIN"/>
    <property type="match status" value="1"/>
</dbReference>
<organism evidence="1 2">
    <name type="scientific">Ilex paraguariensis</name>
    <name type="common">yerba mate</name>
    <dbReference type="NCBI Taxonomy" id="185542"/>
    <lineage>
        <taxon>Eukaryota</taxon>
        <taxon>Viridiplantae</taxon>
        <taxon>Streptophyta</taxon>
        <taxon>Embryophyta</taxon>
        <taxon>Tracheophyta</taxon>
        <taxon>Spermatophyta</taxon>
        <taxon>Magnoliopsida</taxon>
        <taxon>eudicotyledons</taxon>
        <taxon>Gunneridae</taxon>
        <taxon>Pentapetalae</taxon>
        <taxon>asterids</taxon>
        <taxon>campanulids</taxon>
        <taxon>Aquifoliales</taxon>
        <taxon>Aquifoliaceae</taxon>
        <taxon>Ilex</taxon>
    </lineage>
</organism>
<dbReference type="Proteomes" id="UP001642360">
    <property type="component" value="Unassembled WGS sequence"/>
</dbReference>
<evidence type="ECO:0000313" key="2">
    <source>
        <dbReference type="Proteomes" id="UP001642360"/>
    </source>
</evidence>
<dbReference type="AlphaFoldDB" id="A0ABC8QXB0"/>
<evidence type="ECO:0008006" key="3">
    <source>
        <dbReference type="Google" id="ProtNLM"/>
    </source>
</evidence>
<name>A0ABC8QXB0_9AQUA</name>
<dbReference type="PANTHER" id="PTHR33623:SF17">
    <property type="entry name" value="DUF4378 DOMAIN-CONTAINING PROTEIN"/>
    <property type="match status" value="1"/>
</dbReference>
<accession>A0ABC8QXB0</accession>
<proteinExistence type="predicted"/>